<feature type="compositionally biased region" description="Low complexity" evidence="1">
    <location>
        <begin position="693"/>
        <end position="703"/>
    </location>
</feature>
<accession>U6M697</accession>
<proteinExistence type="predicted"/>
<dbReference type="RefSeq" id="XP_013334647.1">
    <property type="nucleotide sequence ID" value="XM_013479193.1"/>
</dbReference>
<feature type="region of interest" description="Disordered" evidence="1">
    <location>
        <begin position="70"/>
        <end position="151"/>
    </location>
</feature>
<organism evidence="2 3">
    <name type="scientific">Eimeria maxima</name>
    <name type="common">Coccidian parasite</name>
    <dbReference type="NCBI Taxonomy" id="5804"/>
    <lineage>
        <taxon>Eukaryota</taxon>
        <taxon>Sar</taxon>
        <taxon>Alveolata</taxon>
        <taxon>Apicomplexa</taxon>
        <taxon>Conoidasida</taxon>
        <taxon>Coccidia</taxon>
        <taxon>Eucoccidiorida</taxon>
        <taxon>Eimeriorina</taxon>
        <taxon>Eimeriidae</taxon>
        <taxon>Eimeria</taxon>
    </lineage>
</organism>
<sequence>MASPSVNGEPSASGAVNPSELRDCSHSARKVPTTVDTPDAAVAQGTVLAPSSKHSTTAQLLPSAVADTVASGNSTTGNLPFPQAARGASTRSSLSRQGAIRQTSIVSRVSGQRTKSARSGADLGVVEQQRDTVETQAETTRGGRNCGGSSPKSALCNEVFPSVRGRVARNAARSEVETGAGATPVAAAEDGTCGRGFRRVAADVGVAGAACAGTPQAAADELSSTVSASPAAFLDCRGPRRSLRQALLANSGKAQAPGPGATSTVGEGPVGGTGAAAATGPGSGNPTAVSSVTSGALAGSGTASGGRRRMRQPHRQLLQSYIVGQQHQQMGAHADERTSCLAEWLDIRGGRPCCCCSASCVSCCASWSGKANIACTAEGTFGNTTRGSGGGGVRSVLDAYATLAANRDKQQRYHHQQQQCSVGSRFAAGHSHARSGNGVLVCPSWFESSIDLDLPSGVAYIRPSSPSRSAVFFSQQTAWEEEDIADATEAAAATAGTPWPKDSTSCSFGGYGSATRNGGQVPLCCYCGLPLRPPTLSSLKGGGAESGCPLAAAAAAASALGLTGWTQWCRCCTRVYGDLRLQHQPNATGLPFESFSLPRAPLRYLLCPLDEAKDTPGGAGAVAAALAAAAVADSRRSRMNDDNAAAASAEVEGDSVAVSSVSTPNSSSKSSGMGGIASQRRTRSGHHFVRTPAARTSSRSSNNAADTMRLMGASCCWPSSASSVSYVQPLARIQQRLTQLQQHHADQAQHTQQQQYQGPVEGDSVLAELDPAPLDKLPSHCSTTTANSSLGAAAPAMFAQSSQAHIVASTPATKGSSGASHTSEMQASVDLEDAEATSAKLAESGTLRGPAKAASLAAPAATQKSAQRLPPAAAPITADVRPSCYLTDSQASNTIKGAASKTASSTTKARTVVIPRVYLESNSGCYVATAFDSVGQRLVQKRFCCTVLGEQRAHALACQWLRWVSKGASTATVKARIQNTASGLQAAPSAVGAAPPSSPLLADGPATVPASAASPGRRAATGGVWGVRRGSHRVDSFPPHHERQLKRRRRCGEALDGSDRDEGSHPSQRFSAAAAQGQQTEEV</sequence>
<dbReference type="EMBL" id="HG719439">
    <property type="protein sequence ID" value="CDJ57999.1"/>
    <property type="molecule type" value="Genomic_DNA"/>
</dbReference>
<feature type="region of interest" description="Disordered" evidence="1">
    <location>
        <begin position="1"/>
        <end position="38"/>
    </location>
</feature>
<reference evidence="2" key="1">
    <citation type="submission" date="2013-10" db="EMBL/GenBank/DDBJ databases">
        <title>Genomic analysis of the causative agents of coccidiosis in chickens.</title>
        <authorList>
            <person name="Reid A.J."/>
            <person name="Blake D."/>
            <person name="Billington K."/>
            <person name="Browne H."/>
            <person name="Dunn M."/>
            <person name="Hung S."/>
            <person name="Kawahara F."/>
            <person name="Miranda-Saavedra D."/>
            <person name="Mourier T."/>
            <person name="Nagra H."/>
            <person name="Otto T.D."/>
            <person name="Rawlings N."/>
            <person name="Sanchez A."/>
            <person name="Sanders M."/>
            <person name="Subramaniam C."/>
            <person name="Tay Y."/>
            <person name="Dear P."/>
            <person name="Doerig C."/>
            <person name="Gruber A."/>
            <person name="Parkinson J."/>
            <person name="Shirley M."/>
            <person name="Wan K.L."/>
            <person name="Berriman M."/>
            <person name="Tomley F."/>
            <person name="Pain A."/>
        </authorList>
    </citation>
    <scope>NUCLEOTIDE SEQUENCE [LARGE SCALE GENOMIC DNA]</scope>
    <source>
        <strain evidence="2">Weybridge</strain>
    </source>
</reference>
<dbReference type="GeneID" id="25335297"/>
<feature type="region of interest" description="Disordered" evidence="1">
    <location>
        <begin position="988"/>
        <end position="1083"/>
    </location>
</feature>
<evidence type="ECO:0000256" key="1">
    <source>
        <dbReference type="SAM" id="MobiDB-lite"/>
    </source>
</evidence>
<feature type="region of interest" description="Disordered" evidence="1">
    <location>
        <begin position="832"/>
        <end position="870"/>
    </location>
</feature>
<feature type="compositionally biased region" description="Basic and acidic residues" evidence="1">
    <location>
        <begin position="1032"/>
        <end position="1042"/>
    </location>
</feature>
<protein>
    <submittedName>
        <fullName evidence="2">Uncharacterized protein</fullName>
    </submittedName>
</protein>
<name>U6M697_EIMMA</name>
<feature type="region of interest" description="Disordered" evidence="1">
    <location>
        <begin position="250"/>
        <end position="311"/>
    </location>
</feature>
<dbReference type="Proteomes" id="UP000030763">
    <property type="component" value="Unassembled WGS sequence"/>
</dbReference>
<feature type="compositionally biased region" description="Polar residues" evidence="1">
    <location>
        <begin position="1065"/>
        <end position="1083"/>
    </location>
</feature>
<gene>
    <name evidence="2" type="ORF">EMWEY_00013110</name>
</gene>
<feature type="compositionally biased region" description="Basic and acidic residues" evidence="1">
    <location>
        <begin position="1051"/>
        <end position="1064"/>
    </location>
</feature>
<dbReference type="AlphaFoldDB" id="U6M697"/>
<feature type="compositionally biased region" description="Low complexity" evidence="1">
    <location>
        <begin position="655"/>
        <end position="671"/>
    </location>
</feature>
<feature type="compositionally biased region" description="Low complexity" evidence="1">
    <location>
        <begin position="738"/>
        <end position="757"/>
    </location>
</feature>
<dbReference type="VEuPathDB" id="ToxoDB:EMWEY_00013110"/>
<keyword evidence="3" id="KW-1185">Reference proteome</keyword>
<feature type="compositionally biased region" description="Polar residues" evidence="1">
    <location>
        <begin position="1"/>
        <end position="16"/>
    </location>
</feature>
<feature type="compositionally biased region" description="Low complexity" evidence="1">
    <location>
        <begin position="988"/>
        <end position="1022"/>
    </location>
</feature>
<feature type="compositionally biased region" description="Low complexity" evidence="1">
    <location>
        <begin position="850"/>
        <end position="867"/>
    </location>
</feature>
<dbReference type="OMA" id="GASCCWP"/>
<feature type="compositionally biased region" description="Basic residues" evidence="1">
    <location>
        <begin position="680"/>
        <end position="689"/>
    </location>
</feature>
<dbReference type="OrthoDB" id="347390at2759"/>
<evidence type="ECO:0000313" key="2">
    <source>
        <dbReference type="EMBL" id="CDJ57999.1"/>
    </source>
</evidence>
<feature type="compositionally biased region" description="Polar residues" evidence="1">
    <location>
        <begin position="89"/>
        <end position="114"/>
    </location>
</feature>
<evidence type="ECO:0000313" key="3">
    <source>
        <dbReference type="Proteomes" id="UP000030763"/>
    </source>
</evidence>
<feature type="region of interest" description="Disordered" evidence="1">
    <location>
        <begin position="738"/>
        <end position="758"/>
    </location>
</feature>
<reference evidence="2" key="2">
    <citation type="submission" date="2013-10" db="EMBL/GenBank/DDBJ databases">
        <authorList>
            <person name="Aslett M."/>
        </authorList>
    </citation>
    <scope>NUCLEOTIDE SEQUENCE [LARGE SCALE GENOMIC DNA]</scope>
    <source>
        <strain evidence="2">Weybridge</strain>
    </source>
</reference>
<feature type="region of interest" description="Disordered" evidence="1">
    <location>
        <begin position="641"/>
        <end position="703"/>
    </location>
</feature>
<feature type="compositionally biased region" description="Low complexity" evidence="1">
    <location>
        <begin position="275"/>
        <end position="301"/>
    </location>
</feature>